<reference evidence="2" key="1">
    <citation type="journal article" date="2020" name="Stud. Mycol.">
        <title>101 Dothideomycetes genomes: A test case for predicting lifestyles and emergence of pathogens.</title>
        <authorList>
            <person name="Haridas S."/>
            <person name="Albert R."/>
            <person name="Binder M."/>
            <person name="Bloem J."/>
            <person name="LaButti K."/>
            <person name="Salamov A."/>
            <person name="Andreopoulos B."/>
            <person name="Baker S."/>
            <person name="Barry K."/>
            <person name="Bills G."/>
            <person name="Bluhm B."/>
            <person name="Cannon C."/>
            <person name="Castanera R."/>
            <person name="Culley D."/>
            <person name="Daum C."/>
            <person name="Ezra D."/>
            <person name="Gonzalez J."/>
            <person name="Henrissat B."/>
            <person name="Kuo A."/>
            <person name="Liang C."/>
            <person name="Lipzen A."/>
            <person name="Lutzoni F."/>
            <person name="Magnuson J."/>
            <person name="Mondo S."/>
            <person name="Nolan M."/>
            <person name="Ohm R."/>
            <person name="Pangilinan J."/>
            <person name="Park H.-J."/>
            <person name="Ramirez L."/>
            <person name="Alfaro M."/>
            <person name="Sun H."/>
            <person name="Tritt A."/>
            <person name="Yoshinaga Y."/>
            <person name="Zwiers L.-H."/>
            <person name="Turgeon B."/>
            <person name="Goodwin S."/>
            <person name="Spatafora J."/>
            <person name="Crous P."/>
            <person name="Grigoriev I."/>
        </authorList>
    </citation>
    <scope>NUCLEOTIDE SEQUENCE [LARGE SCALE GENOMIC DNA]</scope>
    <source>
        <strain evidence="2">CBS 304.66</strain>
    </source>
</reference>
<evidence type="ECO:0000313" key="2">
    <source>
        <dbReference type="Proteomes" id="UP000800093"/>
    </source>
</evidence>
<protein>
    <submittedName>
        <fullName evidence="1">Uncharacterized protein</fullName>
    </submittedName>
</protein>
<gene>
    <name evidence="1" type="ORF">CC78DRAFT_100655</name>
</gene>
<name>A0A9P4N647_9PLEO</name>
<comment type="caution">
    <text evidence="1">The sequence shown here is derived from an EMBL/GenBank/DDBJ whole genome shotgun (WGS) entry which is preliminary data.</text>
</comment>
<dbReference type="AlphaFoldDB" id="A0A9P4N647"/>
<evidence type="ECO:0000313" key="1">
    <source>
        <dbReference type="EMBL" id="KAF2266983.1"/>
    </source>
</evidence>
<dbReference type="EMBL" id="ML986594">
    <property type="protein sequence ID" value="KAF2266983.1"/>
    <property type="molecule type" value="Genomic_DNA"/>
</dbReference>
<sequence length="168" mass="18441">MAVKLKGEDLSGRTSFTTATVCDNLSALEKTPQVWLLLYHHTMRVKTCILMPCPGRGRGIAGRGAWLVRLQGVIDRVFRNIFKVEVRVVTPLHRNSAWPCNMTERGRAYCISLFQSLWASTATRHNPCGCALSYLRKCGERGGGGESIASLVAGAEGRRGCDIAAFTR</sequence>
<dbReference type="Proteomes" id="UP000800093">
    <property type="component" value="Unassembled WGS sequence"/>
</dbReference>
<accession>A0A9P4N647</accession>
<keyword evidence="2" id="KW-1185">Reference proteome</keyword>
<proteinExistence type="predicted"/>
<organism evidence="1 2">
    <name type="scientific">Lojkania enalia</name>
    <dbReference type="NCBI Taxonomy" id="147567"/>
    <lineage>
        <taxon>Eukaryota</taxon>
        <taxon>Fungi</taxon>
        <taxon>Dikarya</taxon>
        <taxon>Ascomycota</taxon>
        <taxon>Pezizomycotina</taxon>
        <taxon>Dothideomycetes</taxon>
        <taxon>Pleosporomycetidae</taxon>
        <taxon>Pleosporales</taxon>
        <taxon>Pleosporales incertae sedis</taxon>
        <taxon>Lojkania</taxon>
    </lineage>
</organism>